<keyword evidence="3" id="KW-1185">Reference proteome</keyword>
<evidence type="ECO:0000313" key="2">
    <source>
        <dbReference type="EMBL" id="GFR11194.1"/>
    </source>
</evidence>
<dbReference type="Proteomes" id="UP000887116">
    <property type="component" value="Unassembled WGS sequence"/>
</dbReference>
<feature type="compositionally biased region" description="Basic and acidic residues" evidence="1">
    <location>
        <begin position="341"/>
        <end position="350"/>
    </location>
</feature>
<dbReference type="EMBL" id="BMAO01016796">
    <property type="protein sequence ID" value="GFR11194.1"/>
    <property type="molecule type" value="Genomic_DNA"/>
</dbReference>
<reference evidence="2" key="1">
    <citation type="submission" date="2020-07" db="EMBL/GenBank/DDBJ databases">
        <title>Multicomponent nature underlies the extraordinary mechanical properties of spider dragline silk.</title>
        <authorList>
            <person name="Kono N."/>
            <person name="Nakamura H."/>
            <person name="Mori M."/>
            <person name="Yoshida Y."/>
            <person name="Ohtoshi R."/>
            <person name="Malay A.D."/>
            <person name="Moran D.A.P."/>
            <person name="Tomita M."/>
            <person name="Numata K."/>
            <person name="Arakawa K."/>
        </authorList>
    </citation>
    <scope>NUCLEOTIDE SEQUENCE</scope>
</reference>
<feature type="compositionally biased region" description="Basic and acidic residues" evidence="1">
    <location>
        <begin position="313"/>
        <end position="324"/>
    </location>
</feature>
<dbReference type="OrthoDB" id="7477923at2759"/>
<organism evidence="2 3">
    <name type="scientific">Trichonephila clavata</name>
    <name type="common">Joro spider</name>
    <name type="synonym">Nephila clavata</name>
    <dbReference type="NCBI Taxonomy" id="2740835"/>
    <lineage>
        <taxon>Eukaryota</taxon>
        <taxon>Metazoa</taxon>
        <taxon>Ecdysozoa</taxon>
        <taxon>Arthropoda</taxon>
        <taxon>Chelicerata</taxon>
        <taxon>Arachnida</taxon>
        <taxon>Araneae</taxon>
        <taxon>Araneomorphae</taxon>
        <taxon>Entelegynae</taxon>
        <taxon>Araneoidea</taxon>
        <taxon>Nephilidae</taxon>
        <taxon>Trichonephila</taxon>
    </lineage>
</organism>
<feature type="compositionally biased region" description="Basic and acidic residues" evidence="1">
    <location>
        <begin position="10"/>
        <end position="29"/>
    </location>
</feature>
<sequence>MTRQKQQRPTHLDDPEKGASSPRKADMNSHDIQNPPGEDEMMQLGTDPPPTATTSDAFERCAQIKKLIKMKQLKIRYFTDMIEVETFDKDVTDAAELESLIKEKAKAELEFAIQMDSQIANPAKKTKQESKIVIHKTSNENILNDNVILTSNAFVGLGLDETDSADNDVSIEDTLPAPKVKPITLRFKTNHNLVLKAINEKFPDSNNKLVGEYIKIIAPTEDDHRTITAYLKQNKEEFFVVPHTSNRPLKVVIKGLPASTSIDGIKADLAEQGVPVSKVAQLTQRKSKFPLPIFMVEIKTKTGPAAENRNGSKKPENEITEAKKVTPNLTFAKAVNSDQQRSARNDKPEPAKTNTKPDTVKNQEENSTTGFISAMSEFRKLFQRFPGLLEAGKALKNAKSDEEMLDIYMGVMASTVTPQPSP</sequence>
<accession>A0A8X6HWY3</accession>
<evidence type="ECO:0000256" key="1">
    <source>
        <dbReference type="SAM" id="MobiDB-lite"/>
    </source>
</evidence>
<feature type="region of interest" description="Disordered" evidence="1">
    <location>
        <begin position="302"/>
        <end position="365"/>
    </location>
</feature>
<name>A0A8X6HWY3_TRICU</name>
<dbReference type="AlphaFoldDB" id="A0A8X6HWY3"/>
<protein>
    <submittedName>
        <fullName evidence="2">Nucleic-acid-binding protein from transposon X-element</fullName>
    </submittedName>
</protein>
<feature type="region of interest" description="Disordered" evidence="1">
    <location>
        <begin position="1"/>
        <end position="53"/>
    </location>
</feature>
<gene>
    <name evidence="2" type="primary">ORF1_86</name>
    <name evidence="2" type="ORF">TNCT_68631</name>
</gene>
<comment type="caution">
    <text evidence="2">The sequence shown here is derived from an EMBL/GenBank/DDBJ whole genome shotgun (WGS) entry which is preliminary data.</text>
</comment>
<proteinExistence type="predicted"/>
<evidence type="ECO:0000313" key="3">
    <source>
        <dbReference type="Proteomes" id="UP000887116"/>
    </source>
</evidence>